<protein>
    <recommendedName>
        <fullName evidence="9">HAT C-terminal dimerisation domain-containing protein</fullName>
    </recommendedName>
</protein>
<sequence>MRIVERSSKRHRMSMHSSGLESQPVLLPQHQQQRLSKFFSPPMKAEVQETHHMRFLDFLVSSNSAFNVCSNKELCLFIRGLNPSYVIPSRKVISDRLLQKRYSECLLELEDQLKDVSDVTLTMDGWEDVSNNSIYAVIAITSTKQWILDIVHFTVLVCVGVASYHKGFQHCVDKSRLANEPPINKDISNLVDDDYHFAINKEICKLIKPIADSIARLEQSSTTLDQVFAELINLYTTVKDVDVTSNCSSFKTHIIKTIRKRASEFDHPIYFVALFLNPKYQSLAISRKKNYNDIRKDIAHLAKGWKFTKMDTISLLGELNDYINRSGVFTNNSNRDFAIDFWQSVVGAKTLRVFAMKLFSITPHNAAVERLFSQLTLSKTKIRNRMTVERMKMLSIVRSSLKEHSKPSSTSSRSLALDQESSFSIALEDDEDFLIRPADELSLEDLELTLDDNDDFQGDFDMYFDFAKYQLESSPNVTMAAVEKEVERTDEEDWSVDDLLS</sequence>
<keyword evidence="2" id="KW-0479">Metal-binding</keyword>
<organism evidence="7 8">
    <name type="scientific">Marchantia polymorpha subsp. ruderalis</name>
    <dbReference type="NCBI Taxonomy" id="1480154"/>
    <lineage>
        <taxon>Eukaryota</taxon>
        <taxon>Viridiplantae</taxon>
        <taxon>Streptophyta</taxon>
        <taxon>Embryophyta</taxon>
        <taxon>Marchantiophyta</taxon>
        <taxon>Marchantiopsida</taxon>
        <taxon>Marchantiidae</taxon>
        <taxon>Marchantiales</taxon>
        <taxon>Marchantiaceae</taxon>
        <taxon>Marchantia</taxon>
    </lineage>
</organism>
<keyword evidence="5" id="KW-0539">Nucleus</keyword>
<keyword evidence="4" id="KW-0862">Zinc</keyword>
<evidence type="ECO:0000256" key="4">
    <source>
        <dbReference type="ARBA" id="ARBA00022833"/>
    </source>
</evidence>
<keyword evidence="8" id="KW-1185">Reference proteome</keyword>
<dbReference type="PANTHER" id="PTHR46481">
    <property type="entry name" value="ZINC FINGER BED DOMAIN-CONTAINING PROTEIN 4"/>
    <property type="match status" value="1"/>
</dbReference>
<keyword evidence="3" id="KW-0863">Zinc-finger</keyword>
<dbReference type="GO" id="GO:0005634">
    <property type="term" value="C:nucleus"/>
    <property type="evidence" value="ECO:0007669"/>
    <property type="project" value="UniProtKB-SubCell"/>
</dbReference>
<proteinExistence type="predicted"/>
<dbReference type="PANTHER" id="PTHR46481:SF10">
    <property type="entry name" value="ZINC FINGER BED DOMAIN-CONTAINING PROTEIN 39"/>
    <property type="match status" value="1"/>
</dbReference>
<dbReference type="AlphaFoldDB" id="A0A176VY71"/>
<feature type="region of interest" description="Disordered" evidence="6">
    <location>
        <begin position="1"/>
        <end position="23"/>
    </location>
</feature>
<evidence type="ECO:0000256" key="2">
    <source>
        <dbReference type="ARBA" id="ARBA00022723"/>
    </source>
</evidence>
<evidence type="ECO:0008006" key="9">
    <source>
        <dbReference type="Google" id="ProtNLM"/>
    </source>
</evidence>
<accession>A0A176VY71</accession>
<comment type="subcellular location">
    <subcellularLocation>
        <location evidence="1">Nucleus</location>
    </subcellularLocation>
</comment>
<dbReference type="EMBL" id="LVLJ01002459">
    <property type="protein sequence ID" value="OAE24846.1"/>
    <property type="molecule type" value="Genomic_DNA"/>
</dbReference>
<reference evidence="7" key="1">
    <citation type="submission" date="2016-03" db="EMBL/GenBank/DDBJ databases">
        <title>Mechanisms controlling the formation of the plant cell surface in tip-growing cells are functionally conserved among land plants.</title>
        <authorList>
            <person name="Honkanen S."/>
            <person name="Jones V.A."/>
            <person name="Morieri G."/>
            <person name="Champion C."/>
            <person name="Hetherington A.J."/>
            <person name="Kelly S."/>
            <person name="Saint-Marcoux D."/>
            <person name="Proust H."/>
            <person name="Prescott H."/>
            <person name="Dolan L."/>
        </authorList>
    </citation>
    <scope>NUCLEOTIDE SEQUENCE [LARGE SCALE GENOMIC DNA]</scope>
    <source>
        <tissue evidence="7">Whole gametophyte</tissue>
    </source>
</reference>
<evidence type="ECO:0000256" key="5">
    <source>
        <dbReference type="ARBA" id="ARBA00023242"/>
    </source>
</evidence>
<evidence type="ECO:0000256" key="6">
    <source>
        <dbReference type="SAM" id="MobiDB-lite"/>
    </source>
</evidence>
<dbReference type="GO" id="GO:0008270">
    <property type="term" value="F:zinc ion binding"/>
    <property type="evidence" value="ECO:0007669"/>
    <property type="project" value="UniProtKB-KW"/>
</dbReference>
<gene>
    <name evidence="7" type="ORF">AXG93_4242s1180</name>
</gene>
<evidence type="ECO:0000313" key="8">
    <source>
        <dbReference type="Proteomes" id="UP000077202"/>
    </source>
</evidence>
<comment type="caution">
    <text evidence="7">The sequence shown here is derived from an EMBL/GenBank/DDBJ whole genome shotgun (WGS) entry which is preliminary data.</text>
</comment>
<name>A0A176VY71_MARPO</name>
<dbReference type="InterPro" id="IPR012337">
    <property type="entry name" value="RNaseH-like_sf"/>
</dbReference>
<dbReference type="InterPro" id="IPR052035">
    <property type="entry name" value="ZnF_BED_domain_contain"/>
</dbReference>
<dbReference type="SUPFAM" id="SSF53098">
    <property type="entry name" value="Ribonuclease H-like"/>
    <property type="match status" value="1"/>
</dbReference>
<dbReference type="Proteomes" id="UP000077202">
    <property type="component" value="Unassembled WGS sequence"/>
</dbReference>
<evidence type="ECO:0000313" key="7">
    <source>
        <dbReference type="EMBL" id="OAE24846.1"/>
    </source>
</evidence>
<evidence type="ECO:0000256" key="1">
    <source>
        <dbReference type="ARBA" id="ARBA00004123"/>
    </source>
</evidence>
<evidence type="ECO:0000256" key="3">
    <source>
        <dbReference type="ARBA" id="ARBA00022771"/>
    </source>
</evidence>